<accession>A0ABS1WM71</accession>
<organism evidence="2 3">
    <name type="scientific">Olleya sediminilitoris</name>
    <dbReference type="NCBI Taxonomy" id="2795739"/>
    <lineage>
        <taxon>Bacteria</taxon>
        <taxon>Pseudomonadati</taxon>
        <taxon>Bacteroidota</taxon>
        <taxon>Flavobacteriia</taxon>
        <taxon>Flavobacteriales</taxon>
        <taxon>Flavobacteriaceae</taxon>
    </lineage>
</organism>
<dbReference type="PROSITE" id="PS50801">
    <property type="entry name" value="STAS"/>
    <property type="match status" value="1"/>
</dbReference>
<sequence>MALKILRNDNTFTLEGQIDATTASSFQTHFNITLNTLENLTIDINKVTQIDAKGMNAFKVIYNNAKSWDKPFVIVGLGCKDIYEELLSIT</sequence>
<feature type="domain" description="STAS" evidence="1">
    <location>
        <begin position="1"/>
        <end position="90"/>
    </location>
</feature>
<proteinExistence type="predicted"/>
<reference evidence="2 3" key="1">
    <citation type="submission" date="2020-12" db="EMBL/GenBank/DDBJ databases">
        <title>Olleya sediminilitoris sp. nov., isolated from a tidal flat.</title>
        <authorList>
            <person name="Park S."/>
            <person name="Yoon J.-H."/>
        </authorList>
    </citation>
    <scope>NUCLEOTIDE SEQUENCE [LARGE SCALE GENOMIC DNA]</scope>
    <source>
        <strain evidence="2 3">YSTF-M6</strain>
    </source>
</reference>
<dbReference type="Pfam" id="PF01740">
    <property type="entry name" value="STAS"/>
    <property type="match status" value="1"/>
</dbReference>
<dbReference type="InterPro" id="IPR036513">
    <property type="entry name" value="STAS_dom_sf"/>
</dbReference>
<protein>
    <submittedName>
        <fullName evidence="2">STAS domain-containing protein</fullName>
    </submittedName>
</protein>
<dbReference type="Gene3D" id="3.30.750.24">
    <property type="entry name" value="STAS domain"/>
    <property type="match status" value="1"/>
</dbReference>
<keyword evidence="3" id="KW-1185">Reference proteome</keyword>
<evidence type="ECO:0000259" key="1">
    <source>
        <dbReference type="PROSITE" id="PS50801"/>
    </source>
</evidence>
<dbReference type="SUPFAM" id="SSF52091">
    <property type="entry name" value="SpoIIaa-like"/>
    <property type="match status" value="1"/>
</dbReference>
<dbReference type="RefSeq" id="WP_203000703.1">
    <property type="nucleotide sequence ID" value="NZ_JAEMEF010000008.1"/>
</dbReference>
<dbReference type="InterPro" id="IPR002645">
    <property type="entry name" value="STAS_dom"/>
</dbReference>
<evidence type="ECO:0000313" key="3">
    <source>
        <dbReference type="Proteomes" id="UP000605013"/>
    </source>
</evidence>
<evidence type="ECO:0000313" key="2">
    <source>
        <dbReference type="EMBL" id="MBL7560205.1"/>
    </source>
</evidence>
<dbReference type="Proteomes" id="UP000605013">
    <property type="component" value="Unassembled WGS sequence"/>
</dbReference>
<dbReference type="EMBL" id="JAEMEF010000008">
    <property type="protein sequence ID" value="MBL7560205.1"/>
    <property type="molecule type" value="Genomic_DNA"/>
</dbReference>
<comment type="caution">
    <text evidence="2">The sequence shown here is derived from an EMBL/GenBank/DDBJ whole genome shotgun (WGS) entry which is preliminary data.</text>
</comment>
<name>A0ABS1WM71_9FLAO</name>
<gene>
    <name evidence="2" type="ORF">JAO71_10370</name>
</gene>